<comment type="caution">
    <text evidence="1">The sequence shown here is derived from an EMBL/GenBank/DDBJ whole genome shotgun (WGS) entry which is preliminary data.</text>
</comment>
<dbReference type="AlphaFoldDB" id="A0A0V1N2Z1"/>
<reference evidence="1 2" key="1">
    <citation type="submission" date="2015-01" db="EMBL/GenBank/DDBJ databases">
        <title>Evolution of Trichinella species and genotypes.</title>
        <authorList>
            <person name="Korhonen P.K."/>
            <person name="Edoardo P."/>
            <person name="Giuseppe L.R."/>
            <person name="Gasser R.B."/>
        </authorList>
    </citation>
    <scope>NUCLEOTIDE SEQUENCE [LARGE SCALE GENOMIC DNA]</scope>
    <source>
        <strain evidence="1">ISS1980</strain>
    </source>
</reference>
<name>A0A0V1N2Z1_9BILA</name>
<gene>
    <name evidence="1" type="ORF">T10_2972</name>
</gene>
<organism evidence="1 2">
    <name type="scientific">Trichinella papuae</name>
    <dbReference type="NCBI Taxonomy" id="268474"/>
    <lineage>
        <taxon>Eukaryota</taxon>
        <taxon>Metazoa</taxon>
        <taxon>Ecdysozoa</taxon>
        <taxon>Nematoda</taxon>
        <taxon>Enoplea</taxon>
        <taxon>Dorylaimia</taxon>
        <taxon>Trichinellida</taxon>
        <taxon>Trichinellidae</taxon>
        <taxon>Trichinella</taxon>
    </lineage>
</organism>
<dbReference type="Proteomes" id="UP000054843">
    <property type="component" value="Unassembled WGS sequence"/>
</dbReference>
<evidence type="ECO:0000313" key="1">
    <source>
        <dbReference type="EMBL" id="KRZ78236.1"/>
    </source>
</evidence>
<keyword evidence="2" id="KW-1185">Reference proteome</keyword>
<sequence>MFSLNLPPISVSREQLEDHIERACVMPSDVGRRNNMKPDPDGLSGSLRNTARLDCMLYGTGPLLLSIKTDSGGGSGVRDTENLGRVEVTVARHMVDKRTMGEPMEDGARCEEILTRIICWSTLSGFYLLLSFE</sequence>
<protein>
    <submittedName>
        <fullName evidence="1">Uncharacterized protein</fullName>
    </submittedName>
</protein>
<evidence type="ECO:0000313" key="2">
    <source>
        <dbReference type="Proteomes" id="UP000054843"/>
    </source>
</evidence>
<proteinExistence type="predicted"/>
<accession>A0A0V1N2Z1</accession>
<dbReference type="EMBL" id="JYDO01000013">
    <property type="protein sequence ID" value="KRZ78236.1"/>
    <property type="molecule type" value="Genomic_DNA"/>
</dbReference>